<keyword evidence="8" id="KW-0645">Protease</keyword>
<dbReference type="GeneID" id="59459151"/>
<evidence type="ECO:0000313" key="7">
    <source>
        <dbReference type="EMBL" id="AKU07532.1"/>
    </source>
</evidence>
<evidence type="ECO:0000313" key="8">
    <source>
        <dbReference type="EMBL" id="QOS11636.1"/>
    </source>
</evidence>
<dbReference type="GO" id="GO:0016020">
    <property type="term" value="C:membrane"/>
    <property type="evidence" value="ECO:0007669"/>
    <property type="project" value="UniProtKB-SubCell"/>
</dbReference>
<keyword evidence="4 5" id="KW-0472">Membrane</keyword>
<evidence type="ECO:0000256" key="5">
    <source>
        <dbReference type="SAM" id="Phobius"/>
    </source>
</evidence>
<dbReference type="GO" id="GO:0004252">
    <property type="term" value="F:serine-type endopeptidase activity"/>
    <property type="evidence" value="ECO:0007669"/>
    <property type="project" value="InterPro"/>
</dbReference>
<gene>
    <name evidence="7" type="ORF">ABY42_07180</name>
    <name evidence="8" type="ORF">HfgLR_07470</name>
</gene>
<evidence type="ECO:0000313" key="9">
    <source>
        <dbReference type="Proteomes" id="UP000066124"/>
    </source>
</evidence>
<dbReference type="Proteomes" id="UP000663064">
    <property type="component" value="Chromosome"/>
</dbReference>
<dbReference type="InterPro" id="IPR022764">
    <property type="entry name" value="Peptidase_S54_rhomboid_dom"/>
</dbReference>
<feature type="transmembrane region" description="Helical" evidence="5">
    <location>
        <begin position="259"/>
        <end position="280"/>
    </location>
</feature>
<feature type="domain" description="Peptidase S54 rhomboid" evidence="6">
    <location>
        <begin position="91"/>
        <end position="248"/>
    </location>
</feature>
<dbReference type="Pfam" id="PF01694">
    <property type="entry name" value="Rhomboid"/>
    <property type="match status" value="1"/>
</dbReference>
<comment type="subcellular location">
    <subcellularLocation>
        <location evidence="1">Membrane</location>
        <topology evidence="1">Multi-pass membrane protein</topology>
    </subcellularLocation>
</comment>
<dbReference type="KEGG" id="hgi:ABY42_07180"/>
<evidence type="ECO:0000256" key="4">
    <source>
        <dbReference type="ARBA" id="ARBA00023136"/>
    </source>
</evidence>
<dbReference type="SUPFAM" id="SSF144091">
    <property type="entry name" value="Rhomboid-like"/>
    <property type="match status" value="1"/>
</dbReference>
<reference evidence="7" key="2">
    <citation type="submission" date="2015-06" db="EMBL/GenBank/DDBJ databases">
        <authorList>
            <person name="Hoefler B.C."/>
            <person name="Straight P.D."/>
        </authorList>
    </citation>
    <scope>NUCLEOTIDE SEQUENCE [LARGE SCALE GENOMIC DNA]</scope>
    <source>
        <strain evidence="7">ARA6</strain>
    </source>
</reference>
<organism evidence="7 9">
    <name type="scientific">Haloferax gibbonsii</name>
    <dbReference type="NCBI Taxonomy" id="35746"/>
    <lineage>
        <taxon>Archaea</taxon>
        <taxon>Methanobacteriati</taxon>
        <taxon>Methanobacteriota</taxon>
        <taxon>Stenosarchaea group</taxon>
        <taxon>Halobacteria</taxon>
        <taxon>Halobacteriales</taxon>
        <taxon>Haloferacaceae</taxon>
        <taxon>Haloferax</taxon>
    </lineage>
</organism>
<feature type="transmembrane region" description="Helical" evidence="5">
    <location>
        <begin position="286"/>
        <end position="309"/>
    </location>
</feature>
<feature type="transmembrane region" description="Helical" evidence="5">
    <location>
        <begin position="43"/>
        <end position="65"/>
    </location>
</feature>
<feature type="transmembrane region" description="Helical" evidence="5">
    <location>
        <begin position="330"/>
        <end position="351"/>
    </location>
</feature>
<keyword evidence="8" id="KW-0378">Hydrolase</keyword>
<reference evidence="9" key="1">
    <citation type="journal article" date="2015" name="J. Biotechnol.">
        <title>Complete genome sequence of Haloferax gibbonsii strain ARA6, a potential producer of polyhydroxyalkanoates and halocins isolated from Araruama, Rio de Janeiro, Brasil.</title>
        <authorList>
            <person name="Pinto L.H."/>
            <person name="D'Alincourt Carvalho-Assef A.P."/>
            <person name="Vieira R.P."/>
            <person name="Clementino M.M."/>
            <person name="Albano R.M."/>
        </authorList>
    </citation>
    <scope>NUCLEOTIDE SEQUENCE [LARGE SCALE GENOMIC DNA]</scope>
    <source>
        <strain evidence="9">ARA6</strain>
    </source>
</reference>
<evidence type="ECO:0000256" key="2">
    <source>
        <dbReference type="ARBA" id="ARBA00022692"/>
    </source>
</evidence>
<keyword evidence="3 5" id="KW-1133">Transmembrane helix</keyword>
<dbReference type="Proteomes" id="UP000066124">
    <property type="component" value="Chromosome"/>
</dbReference>
<keyword evidence="2 5" id="KW-0812">Transmembrane</keyword>
<name>A0A0K1ISK6_HALGI</name>
<dbReference type="EMBL" id="CP063205">
    <property type="protein sequence ID" value="QOS11636.1"/>
    <property type="molecule type" value="Genomic_DNA"/>
</dbReference>
<proteinExistence type="predicted"/>
<dbReference type="EMBL" id="CP011947">
    <property type="protein sequence ID" value="AKU07532.1"/>
    <property type="molecule type" value="Genomic_DNA"/>
</dbReference>
<reference evidence="8" key="3">
    <citation type="journal article" date="2021" name="Front. Microbiol.">
        <title>Cellular and Genomic Properties of Haloferax gibbonsii LR2-5, the Host of Euryarchaeal Virus HFTV1.</title>
        <authorList>
            <person name="Tittes C."/>
            <person name="Schwarzer S."/>
            <person name="Pfeiffer F."/>
            <person name="Dyall-Smith M."/>
            <person name="Rodriguez-Franco M."/>
            <person name="Oksanen H.M."/>
            <person name="Quax T.E.F."/>
        </authorList>
    </citation>
    <scope>NUCLEOTIDE SEQUENCE</scope>
    <source>
        <strain evidence="8">LR2-5</strain>
    </source>
</reference>
<dbReference type="AlphaFoldDB" id="A0A0K1ISK6"/>
<sequence length="550" mass="59083">MLEIPGWIPFQRLAALLALLAAAVALAVVDRPTRLSAALRRRFLFGLPLGTLVSVGGVLLVYLVVQDGWSSWYRPVVIPFRAWSYFYPTGMLTAAFAHSSAGHLVGNLVGTLTLAPVAEYAWGHYPTRRGSTSFGSARENPYVRSLVVFPAAVVGVGLLTSVFALGPVVGFSGVVFAFAGFALVFRPLATILAFVSGRVVSLFYNAMLSPEVVSSARPIFSTPWWSQIAIQGHAIGFLFGVLLGVWLSHRREGSNPPALRSFAGVLLFSVSESLWAVYWYRGGETYVLFRAVGFALVVALATIVALTVAASDKPLREYAPDNSVFSARRWQAGLAVLLVVVAALSGPAMLYNTFTASGDDLPGESVSVRDYDVTYAEDVPNGLTAVFDIELFGESTTTNTSGVIVRSERRGIWTTAVSTSRLAFDGESAVRLGGLGWRDQVTAVRDGYVVSGAGTAYRVFLVADGEARLAYETGPVRAEPVVARRNISVVPTATGYDIQVSSDSGTVRGPMPTENASTTLDGIRFVREKSFVFAESRGTKVRVARKETYN</sequence>
<dbReference type="PATRIC" id="fig|35746.4.peg.1528"/>
<dbReference type="Gene3D" id="1.20.1540.10">
    <property type="entry name" value="Rhomboid-like"/>
    <property type="match status" value="1"/>
</dbReference>
<evidence type="ECO:0000256" key="1">
    <source>
        <dbReference type="ARBA" id="ARBA00004141"/>
    </source>
</evidence>
<dbReference type="InterPro" id="IPR035952">
    <property type="entry name" value="Rhomboid-like_sf"/>
</dbReference>
<evidence type="ECO:0000256" key="3">
    <source>
        <dbReference type="ARBA" id="ARBA00022989"/>
    </source>
</evidence>
<evidence type="ECO:0000259" key="6">
    <source>
        <dbReference type="Pfam" id="PF01694"/>
    </source>
</evidence>
<dbReference type="EC" id="3.4.21.105" evidence="8"/>
<protein>
    <submittedName>
        <fullName evidence="7">Membrane protein</fullName>
    </submittedName>
    <submittedName>
        <fullName evidence="8">Rhomboid family protease</fullName>
        <ecNumber evidence="8">3.4.21.105</ecNumber>
    </submittedName>
</protein>
<feature type="transmembrane region" description="Helical" evidence="5">
    <location>
        <begin position="228"/>
        <end position="247"/>
    </location>
</feature>
<accession>A0A0K1ISK6</accession>
<dbReference type="GO" id="GO:0006508">
    <property type="term" value="P:proteolysis"/>
    <property type="evidence" value="ECO:0007669"/>
    <property type="project" value="UniProtKB-KW"/>
</dbReference>
<feature type="transmembrane region" description="Helical" evidence="5">
    <location>
        <begin position="142"/>
        <end position="159"/>
    </location>
</feature>
<feature type="transmembrane region" description="Helical" evidence="5">
    <location>
        <begin position="104"/>
        <end position="122"/>
    </location>
</feature>
<dbReference type="RefSeq" id="WP_004977031.1">
    <property type="nucleotide sequence ID" value="NZ_CP011947.1"/>
</dbReference>